<dbReference type="PATRIC" id="fig|1526658.3.peg.1443"/>
<name>A0A0N1F4V0_9HYPH</name>
<comment type="caution">
    <text evidence="3">The sequence shown here is derived from an EMBL/GenBank/DDBJ whole genome shotgun (WGS) entry which is preliminary data.</text>
</comment>
<dbReference type="SUPFAM" id="SSF53706">
    <property type="entry name" value="Formate dehydrogenase/DMSO reductase, domains 1-3"/>
    <property type="match status" value="1"/>
</dbReference>
<feature type="compositionally biased region" description="Polar residues" evidence="1">
    <location>
        <begin position="58"/>
        <end position="67"/>
    </location>
</feature>
<evidence type="ECO:0000256" key="1">
    <source>
        <dbReference type="SAM" id="MobiDB-lite"/>
    </source>
</evidence>
<feature type="domain" description="Arsenite oxidase subunit AioA/Iodate reductase subunit IdrA 3Fe-4S cluster" evidence="2">
    <location>
        <begin position="24"/>
        <end position="65"/>
    </location>
</feature>
<dbReference type="Gene3D" id="2.60.40.4210">
    <property type="match status" value="1"/>
</dbReference>
<feature type="region of interest" description="Disordered" evidence="1">
    <location>
        <begin position="45"/>
        <end position="67"/>
    </location>
</feature>
<accession>A0A0N1F4V0</accession>
<dbReference type="GO" id="GO:0051536">
    <property type="term" value="F:iron-sulfur cluster binding"/>
    <property type="evidence" value="ECO:0007669"/>
    <property type="project" value="InterPro"/>
</dbReference>
<dbReference type="InterPro" id="IPR041632">
    <property type="entry name" value="AioA/IdrA_3Fe-4S"/>
</dbReference>
<protein>
    <recommendedName>
        <fullName evidence="2">Arsenite oxidase subunit AioA/Iodate reductase subunit IdrA 3Fe-4S cluster domain-containing protein</fullName>
    </recommendedName>
</protein>
<organism evidence="3 4">
    <name type="scientific">Bosea vaviloviae</name>
    <dbReference type="NCBI Taxonomy" id="1526658"/>
    <lineage>
        <taxon>Bacteria</taxon>
        <taxon>Pseudomonadati</taxon>
        <taxon>Pseudomonadota</taxon>
        <taxon>Alphaproteobacteria</taxon>
        <taxon>Hyphomicrobiales</taxon>
        <taxon>Boseaceae</taxon>
        <taxon>Bosea</taxon>
    </lineage>
</organism>
<evidence type="ECO:0000313" key="3">
    <source>
        <dbReference type="EMBL" id="KPH79391.1"/>
    </source>
</evidence>
<evidence type="ECO:0000313" key="4">
    <source>
        <dbReference type="Proteomes" id="UP000037822"/>
    </source>
</evidence>
<dbReference type="AlphaFoldDB" id="A0A0N1F4V0"/>
<reference evidence="3 4" key="1">
    <citation type="submission" date="2015-07" db="EMBL/GenBank/DDBJ databases">
        <title>Whole genome sequencing of Bosea vaviloviae isolated from cave pool.</title>
        <authorList>
            <person name="Tan N.E.H."/>
            <person name="Lee Y.P."/>
            <person name="Gan H.M."/>
            <person name="Barton H."/>
            <person name="Savka M.A."/>
        </authorList>
    </citation>
    <scope>NUCLEOTIDE SEQUENCE [LARGE SCALE GENOMIC DNA]</scope>
    <source>
        <strain evidence="3 4">SD260</strain>
    </source>
</reference>
<sequence length="67" mass="7357">MTYKRQIDRLPIVPADAKEHNVTCHFCIAGCGYKAYTWGINKQGGTEPGQNKFKADLTKQQGAESAA</sequence>
<gene>
    <name evidence="3" type="ORF">AE618_19095</name>
</gene>
<keyword evidence="4" id="KW-1185">Reference proteome</keyword>
<proteinExistence type="predicted"/>
<dbReference type="Proteomes" id="UP000037822">
    <property type="component" value="Unassembled WGS sequence"/>
</dbReference>
<dbReference type="EMBL" id="LGSZ01000050">
    <property type="protein sequence ID" value="KPH79391.1"/>
    <property type="molecule type" value="Genomic_DNA"/>
</dbReference>
<dbReference type="Pfam" id="PF18465">
    <property type="entry name" value="Rieske_3"/>
    <property type="match status" value="1"/>
</dbReference>
<evidence type="ECO:0000259" key="2">
    <source>
        <dbReference type="Pfam" id="PF18465"/>
    </source>
</evidence>